<name>A0ABR2UHQ9_9PEZI</name>
<proteinExistence type="inferred from homology"/>
<protein>
    <submittedName>
        <fullName evidence="3">Ribosomal RNA-processing protein 15</fullName>
    </submittedName>
</protein>
<sequence>MAPSTTKKRSYRDSNTKSRVGRPHKRQRKPQDVYHSNSEEDEEEQSTFKPVNLMESDDEGGLDAVVDDGASSDSAADSQSDSGSEDENSARQKLKKPKAIESKTKKRKLAQDAPLSSDDDENDAEQDNEEDSDADSFDLDEDEDDDESTLGGGRNSKSKRNDPAAFATSLQKILGTKLSTSRRSDPVLSRSVDAHKASKEVVDAALEAKARKQMRAAKLAAQEKGRVKDVIIGSRNDATGELEISTGEIREKEKQLRRAATRGVKELFNAFLKAQQAGMDAEIQARKEGFTGVEGRKEKVTEMSRKGFLDLIATGGGKPKKGGIEEA</sequence>
<dbReference type="InterPro" id="IPR012459">
    <property type="entry name" value="Rrp15"/>
</dbReference>
<organism evidence="3 4">
    <name type="scientific">Seiridium unicorne</name>
    <dbReference type="NCBI Taxonomy" id="138068"/>
    <lineage>
        <taxon>Eukaryota</taxon>
        <taxon>Fungi</taxon>
        <taxon>Dikarya</taxon>
        <taxon>Ascomycota</taxon>
        <taxon>Pezizomycotina</taxon>
        <taxon>Sordariomycetes</taxon>
        <taxon>Xylariomycetidae</taxon>
        <taxon>Amphisphaeriales</taxon>
        <taxon>Sporocadaceae</taxon>
        <taxon>Seiridium</taxon>
    </lineage>
</organism>
<dbReference type="PANTHER" id="PTHR13245">
    <property type="entry name" value="RRP15-LIKE PROTEIN"/>
    <property type="match status" value="1"/>
</dbReference>
<feature type="compositionally biased region" description="Basic residues" evidence="2">
    <location>
        <begin position="19"/>
        <end position="28"/>
    </location>
</feature>
<comment type="caution">
    <text evidence="3">The sequence shown here is derived from an EMBL/GenBank/DDBJ whole genome shotgun (WGS) entry which is preliminary data.</text>
</comment>
<feature type="compositionally biased region" description="Low complexity" evidence="2">
    <location>
        <begin position="63"/>
        <end position="82"/>
    </location>
</feature>
<accession>A0ABR2UHQ9</accession>
<dbReference type="Pfam" id="PF07890">
    <property type="entry name" value="Rrp15p"/>
    <property type="match status" value="1"/>
</dbReference>
<evidence type="ECO:0000256" key="1">
    <source>
        <dbReference type="ARBA" id="ARBA00007462"/>
    </source>
</evidence>
<dbReference type="PANTHER" id="PTHR13245:SF14">
    <property type="entry name" value="RRP15-LIKE PROTEIN"/>
    <property type="match status" value="1"/>
</dbReference>
<gene>
    <name evidence="3" type="ORF">SUNI508_11437</name>
</gene>
<feature type="compositionally biased region" description="Basic residues" evidence="2">
    <location>
        <begin position="1"/>
        <end position="10"/>
    </location>
</feature>
<dbReference type="EMBL" id="JARVKF010000431">
    <property type="protein sequence ID" value="KAK9413985.1"/>
    <property type="molecule type" value="Genomic_DNA"/>
</dbReference>
<evidence type="ECO:0000313" key="3">
    <source>
        <dbReference type="EMBL" id="KAK9413985.1"/>
    </source>
</evidence>
<comment type="similarity">
    <text evidence="1">Belongs to the RRP15 family.</text>
</comment>
<keyword evidence="4" id="KW-1185">Reference proteome</keyword>
<evidence type="ECO:0000256" key="2">
    <source>
        <dbReference type="SAM" id="MobiDB-lite"/>
    </source>
</evidence>
<dbReference type="Proteomes" id="UP001408356">
    <property type="component" value="Unassembled WGS sequence"/>
</dbReference>
<feature type="region of interest" description="Disordered" evidence="2">
    <location>
        <begin position="1"/>
        <end position="196"/>
    </location>
</feature>
<feature type="compositionally biased region" description="Acidic residues" evidence="2">
    <location>
        <begin position="117"/>
        <end position="148"/>
    </location>
</feature>
<reference evidence="3 4" key="1">
    <citation type="journal article" date="2024" name="J. Plant Pathol.">
        <title>Sequence and assembly of the genome of Seiridium unicorne, isolate CBS 538.82, causal agent of cypress canker disease.</title>
        <authorList>
            <person name="Scali E."/>
            <person name="Rocca G.D."/>
            <person name="Danti R."/>
            <person name="Garbelotto M."/>
            <person name="Barberini S."/>
            <person name="Baroncelli R."/>
            <person name="Emiliani G."/>
        </authorList>
    </citation>
    <scope>NUCLEOTIDE SEQUENCE [LARGE SCALE GENOMIC DNA]</scope>
    <source>
        <strain evidence="3 4">BM-138-508</strain>
    </source>
</reference>
<evidence type="ECO:0000313" key="4">
    <source>
        <dbReference type="Proteomes" id="UP001408356"/>
    </source>
</evidence>